<dbReference type="GO" id="GO:0080120">
    <property type="term" value="P:CAAX-box protein maturation"/>
    <property type="evidence" value="ECO:0007669"/>
    <property type="project" value="UniProtKB-ARBA"/>
</dbReference>
<feature type="transmembrane region" description="Helical" evidence="2">
    <location>
        <begin position="174"/>
        <end position="194"/>
    </location>
</feature>
<comment type="caution">
    <text evidence="4">The sequence shown here is derived from an EMBL/GenBank/DDBJ whole genome shotgun (WGS) entry which is preliminary data.</text>
</comment>
<evidence type="ECO:0000256" key="2">
    <source>
        <dbReference type="SAM" id="Phobius"/>
    </source>
</evidence>
<dbReference type="RefSeq" id="WP_185042856.1">
    <property type="nucleotide sequence ID" value="NZ_BAABFG010000005.1"/>
</dbReference>
<proteinExistence type="predicted"/>
<dbReference type="Proteomes" id="UP000546162">
    <property type="component" value="Unassembled WGS sequence"/>
</dbReference>
<dbReference type="GO" id="GO:0004175">
    <property type="term" value="F:endopeptidase activity"/>
    <property type="evidence" value="ECO:0007669"/>
    <property type="project" value="UniProtKB-ARBA"/>
</dbReference>
<evidence type="ECO:0000313" key="4">
    <source>
        <dbReference type="EMBL" id="MBB4742501.1"/>
    </source>
</evidence>
<keyword evidence="5" id="KW-1185">Reference proteome</keyword>
<dbReference type="InterPro" id="IPR042150">
    <property type="entry name" value="MmRce1-like"/>
</dbReference>
<evidence type="ECO:0000256" key="1">
    <source>
        <dbReference type="SAM" id="MobiDB-lite"/>
    </source>
</evidence>
<keyword evidence="2" id="KW-0472">Membrane</keyword>
<dbReference type="PANTHER" id="PTHR35797:SF1">
    <property type="entry name" value="PROTEASE"/>
    <property type="match status" value="1"/>
</dbReference>
<protein>
    <submittedName>
        <fullName evidence="4">Membrane protease YdiL (CAAX protease family)</fullName>
    </submittedName>
</protein>
<name>A0A7W7MA34_9ACTN</name>
<dbReference type="EMBL" id="JACHNB010000001">
    <property type="protein sequence ID" value="MBB4742501.1"/>
    <property type="molecule type" value="Genomic_DNA"/>
</dbReference>
<dbReference type="AlphaFoldDB" id="A0A7W7MA34"/>
<organism evidence="4 5">
    <name type="scientific">Actinoplanes octamycinicus</name>
    <dbReference type="NCBI Taxonomy" id="135948"/>
    <lineage>
        <taxon>Bacteria</taxon>
        <taxon>Bacillati</taxon>
        <taxon>Actinomycetota</taxon>
        <taxon>Actinomycetes</taxon>
        <taxon>Micromonosporales</taxon>
        <taxon>Micromonosporaceae</taxon>
        <taxon>Actinoplanes</taxon>
    </lineage>
</organism>
<evidence type="ECO:0000259" key="3">
    <source>
        <dbReference type="Pfam" id="PF02517"/>
    </source>
</evidence>
<keyword evidence="4" id="KW-0645">Protease</keyword>
<feature type="transmembrane region" description="Helical" evidence="2">
    <location>
        <begin position="107"/>
        <end position="126"/>
    </location>
</feature>
<gene>
    <name evidence="4" type="ORF">BJY16_005960</name>
</gene>
<keyword evidence="4" id="KW-0378">Hydrolase</keyword>
<sequence length="277" mass="30484">MSMRVKGILVYLAISFGVVWPYLFVARLALGWSLVNPLVQLPVAFAPAIGAYVVRRWVTREGFAGAGLRWRSSVRLWLTGWLAPLGITLIMLACALAAGWWDFRLDGGGLLFLLITQVVLTPVYFGEEFGWTSFLWPRLVPGRPRTSLLVTGLIWAVWHYPLAFLGYAEFTDRAISLPLWTLMFILFEILLCWLYAASGSVWVTSLAHAGNNVVMGLLSEELLGDLTSVQMLLCTDLALALVCLPLLASKAFTPARRPTTPAGPGAPLQGPRVTPRV</sequence>
<keyword evidence="2" id="KW-1133">Transmembrane helix</keyword>
<dbReference type="Pfam" id="PF02517">
    <property type="entry name" value="Rce1-like"/>
    <property type="match status" value="1"/>
</dbReference>
<reference evidence="4 5" key="1">
    <citation type="submission" date="2020-08" db="EMBL/GenBank/DDBJ databases">
        <title>Sequencing the genomes of 1000 actinobacteria strains.</title>
        <authorList>
            <person name="Klenk H.-P."/>
        </authorList>
    </citation>
    <scope>NUCLEOTIDE SEQUENCE [LARGE SCALE GENOMIC DNA]</scope>
    <source>
        <strain evidence="4 5">DSM 45809</strain>
    </source>
</reference>
<feature type="domain" description="CAAX prenyl protease 2/Lysostaphin resistance protein A-like" evidence="3">
    <location>
        <begin position="110"/>
        <end position="214"/>
    </location>
</feature>
<dbReference type="GO" id="GO:0006508">
    <property type="term" value="P:proteolysis"/>
    <property type="evidence" value="ECO:0007669"/>
    <property type="project" value="UniProtKB-KW"/>
</dbReference>
<evidence type="ECO:0000313" key="5">
    <source>
        <dbReference type="Proteomes" id="UP000546162"/>
    </source>
</evidence>
<feature type="transmembrane region" description="Helical" evidence="2">
    <location>
        <begin position="230"/>
        <end position="248"/>
    </location>
</feature>
<feature type="transmembrane region" description="Helical" evidence="2">
    <location>
        <begin position="7"/>
        <end position="25"/>
    </location>
</feature>
<keyword evidence="2" id="KW-0812">Transmembrane</keyword>
<dbReference type="InterPro" id="IPR003675">
    <property type="entry name" value="Rce1/LyrA-like_dom"/>
</dbReference>
<feature type="region of interest" description="Disordered" evidence="1">
    <location>
        <begin position="256"/>
        <end position="277"/>
    </location>
</feature>
<dbReference type="PANTHER" id="PTHR35797">
    <property type="entry name" value="PROTEASE-RELATED"/>
    <property type="match status" value="1"/>
</dbReference>
<feature type="transmembrane region" description="Helical" evidence="2">
    <location>
        <begin position="147"/>
        <end position="168"/>
    </location>
</feature>
<accession>A0A7W7MA34</accession>
<feature type="transmembrane region" description="Helical" evidence="2">
    <location>
        <begin position="76"/>
        <end position="101"/>
    </location>
</feature>